<keyword evidence="1" id="KW-0472">Membrane</keyword>
<protein>
    <recommendedName>
        <fullName evidence="4">Glycosyltransferase RgtA/B/C/D-like domain-containing protein</fullName>
    </recommendedName>
</protein>
<dbReference type="Proteomes" id="UP000054683">
    <property type="component" value="Unassembled WGS sequence"/>
</dbReference>
<feature type="transmembrane region" description="Helical" evidence="1">
    <location>
        <begin position="310"/>
        <end position="327"/>
    </location>
</feature>
<feature type="transmembrane region" description="Helical" evidence="1">
    <location>
        <begin position="193"/>
        <end position="219"/>
    </location>
</feature>
<dbReference type="RefSeq" id="WP_062081869.1">
    <property type="nucleotide sequence ID" value="NZ_FCOK02000002.1"/>
</dbReference>
<feature type="transmembrane region" description="Helical" evidence="1">
    <location>
        <begin position="448"/>
        <end position="465"/>
    </location>
</feature>
<sequence>MKNKNESFSNTKPALQKSHIFLICLAIVVFAVLLLTKRQELTGDEPRYLMYSASFLHSGHFVMSLPDFQKLYFDATGHTADALPMGAGGVVLLNGVYLPAILSPIGLMFSLAGLRFVTLIAGLIGLYYLYKLCQRLSDSAAPKLAVTIAALSIPLLPYLHLFYMETFVFALVCVTWERLQTIDRSVRADAVTAVLILLIPFVHMRGSVVTVALYAIFLWQIYQRGLRARAVCLAVLAVGAAALLVVLNIEIYGAITGPVNSARPPLPTEWFSVIAMQLFNVRHGLFAYAPIWLLGYAGIWIGVMRKSKIGVQALVLAIIAALTGVGVNPGECWPARFWVMSMPMLTVGLCIWWPVSKHFLLRLIALALIAVTLANTVLFITRPNIFLENRQSTVSYQWMFDRVGKVNVGVALPVELPDEQNTDAARNLALGAGAVMLLMIAAAMRRQWLYAVLAVVLLLIAADLTRMSALKSDEYTATAEPSRLSVALHVPVKSVYVQIGQPWMTWVAPPSVPMFTVRASGTGVAGEHSMYANQVIPVSCHLPVQNIVVDTTAGVDFAKEAGFALKVYRSDSWTRRLYEKFSSGC</sequence>
<feature type="transmembrane region" description="Helical" evidence="1">
    <location>
        <begin position="359"/>
        <end position="380"/>
    </location>
</feature>
<keyword evidence="1" id="KW-0812">Transmembrane</keyword>
<keyword evidence="1" id="KW-1133">Transmembrane helix</keyword>
<evidence type="ECO:0000313" key="2">
    <source>
        <dbReference type="EMBL" id="SAL14056.1"/>
    </source>
</evidence>
<dbReference type="EMBL" id="FCOK02000002">
    <property type="protein sequence ID" value="SAL14056.1"/>
    <property type="molecule type" value="Genomic_DNA"/>
</dbReference>
<feature type="transmembrane region" description="Helical" evidence="1">
    <location>
        <begin position="231"/>
        <end position="255"/>
    </location>
</feature>
<evidence type="ECO:0008006" key="4">
    <source>
        <dbReference type="Google" id="ProtNLM"/>
    </source>
</evidence>
<reference evidence="2 3" key="1">
    <citation type="submission" date="2016-01" db="EMBL/GenBank/DDBJ databases">
        <authorList>
            <person name="Oliw E.H."/>
        </authorList>
    </citation>
    <scope>NUCLEOTIDE SEQUENCE [LARGE SCALE GENOMIC DNA]</scope>
    <source>
        <strain evidence="2">LMG 27134</strain>
    </source>
</reference>
<feature type="transmembrane region" description="Helical" evidence="1">
    <location>
        <begin position="285"/>
        <end position="303"/>
    </location>
</feature>
<dbReference type="OrthoDB" id="8478968at2"/>
<organism evidence="2 3">
    <name type="scientific">Caballeronia udeis</name>
    <dbReference type="NCBI Taxonomy" id="1232866"/>
    <lineage>
        <taxon>Bacteria</taxon>
        <taxon>Pseudomonadati</taxon>
        <taxon>Pseudomonadota</taxon>
        <taxon>Betaproteobacteria</taxon>
        <taxon>Burkholderiales</taxon>
        <taxon>Burkholderiaceae</taxon>
        <taxon>Caballeronia</taxon>
    </lineage>
</organism>
<feature type="transmembrane region" description="Helical" evidence="1">
    <location>
        <begin position="333"/>
        <end position="352"/>
    </location>
</feature>
<feature type="transmembrane region" description="Helical" evidence="1">
    <location>
        <begin position="20"/>
        <end position="36"/>
    </location>
</feature>
<feature type="transmembrane region" description="Helical" evidence="1">
    <location>
        <begin position="101"/>
        <end position="129"/>
    </location>
</feature>
<evidence type="ECO:0000313" key="3">
    <source>
        <dbReference type="Proteomes" id="UP000054683"/>
    </source>
</evidence>
<name>A0A158F2L9_9BURK</name>
<dbReference type="AlphaFoldDB" id="A0A158F2L9"/>
<gene>
    <name evidence="2" type="ORF">AWB69_00572</name>
</gene>
<proteinExistence type="predicted"/>
<feature type="transmembrane region" description="Helical" evidence="1">
    <location>
        <begin position="141"/>
        <end position="161"/>
    </location>
</feature>
<evidence type="ECO:0000256" key="1">
    <source>
        <dbReference type="SAM" id="Phobius"/>
    </source>
</evidence>
<accession>A0A158F2L9</accession>